<organism evidence="3 4">
    <name type="scientific">Campylobacter californiensis</name>
    <dbReference type="NCBI Taxonomy" id="1032243"/>
    <lineage>
        <taxon>Bacteria</taxon>
        <taxon>Pseudomonadati</taxon>
        <taxon>Campylobacterota</taxon>
        <taxon>Epsilonproteobacteria</taxon>
        <taxon>Campylobacterales</taxon>
        <taxon>Campylobacteraceae</taxon>
        <taxon>Campylobacter</taxon>
    </lineage>
</organism>
<keyword evidence="1" id="KW-0812">Transmembrane</keyword>
<proteinExistence type="predicted"/>
<keyword evidence="1" id="KW-0472">Membrane</keyword>
<dbReference type="Pfam" id="PF13116">
    <property type="entry name" value="YhdP"/>
    <property type="match status" value="2"/>
</dbReference>
<protein>
    <submittedName>
        <fullName evidence="3">AsmA-like C-terminal domain-containing protein</fullName>
    </submittedName>
</protein>
<evidence type="ECO:0000313" key="4">
    <source>
        <dbReference type="Proteomes" id="UP000650616"/>
    </source>
</evidence>
<evidence type="ECO:0000313" key="3">
    <source>
        <dbReference type="EMBL" id="MBE3607987.1"/>
    </source>
</evidence>
<feature type="domain" description="YhdP central" evidence="2">
    <location>
        <begin position="249"/>
        <end position="427"/>
    </location>
</feature>
<keyword evidence="1" id="KW-1133">Transmembrane helix</keyword>
<evidence type="ECO:0000256" key="1">
    <source>
        <dbReference type="SAM" id="Phobius"/>
    </source>
</evidence>
<feature type="domain" description="YhdP central" evidence="2">
    <location>
        <begin position="445"/>
        <end position="825"/>
    </location>
</feature>
<dbReference type="AlphaFoldDB" id="A0AAW3ZS35"/>
<dbReference type="RefSeq" id="WP_170016061.1">
    <property type="nucleotide sequence ID" value="NZ_CP012545.1"/>
</dbReference>
<name>A0AAW3ZS35_9BACT</name>
<dbReference type="Proteomes" id="UP000650616">
    <property type="component" value="Unassembled WGS sequence"/>
</dbReference>
<comment type="caution">
    <text evidence="3">The sequence shown here is derived from an EMBL/GenBank/DDBJ whole genome shotgun (WGS) entry which is preliminary data.</text>
</comment>
<feature type="transmembrane region" description="Helical" evidence="1">
    <location>
        <begin position="12"/>
        <end position="31"/>
    </location>
</feature>
<evidence type="ECO:0000259" key="2">
    <source>
        <dbReference type="Pfam" id="PF13116"/>
    </source>
</evidence>
<dbReference type="InterPro" id="IPR025263">
    <property type="entry name" value="YhdP_central"/>
</dbReference>
<gene>
    <name evidence="3" type="ORF">CCAL9337_04475</name>
</gene>
<dbReference type="EMBL" id="LIWG01000004">
    <property type="protein sequence ID" value="MBE3607987.1"/>
    <property type="molecule type" value="Genomic_DNA"/>
</dbReference>
<accession>A0AAW3ZS35</accession>
<keyword evidence="4" id="KW-1185">Reference proteome</keyword>
<reference evidence="3 4" key="1">
    <citation type="submission" date="2015-08" db="EMBL/GenBank/DDBJ databases">
        <title>Comparative genomics of the Campylobacter concisus group.</title>
        <authorList>
            <person name="Yee E."/>
            <person name="Chapman M.H."/>
            <person name="Huynh S."/>
            <person name="Bono J.L."/>
            <person name="On S.L."/>
            <person name="St Leger J."/>
            <person name="Foster G."/>
            <person name="Parker C.T."/>
            <person name="Miller W.G."/>
        </authorList>
    </citation>
    <scope>NUCLEOTIDE SEQUENCE [LARGE SCALE GENOMIC DNA]</scope>
    <source>
        <strain evidence="3 4">RM9337</strain>
    </source>
</reference>
<sequence length="855" mass="96892">MASKKIAKYGFFIKFLIIFVLSLVLLLKFGIKVENLEFDELRIEQLYIKLDKKLILRAKELKFPQLKVQKEEKTSGNYLIDVTQSAKWLDILFQEISLHSLKIGDNELKILFENNSFFVDNKHFGLDVKMQEREEAGVDNFNISNLAFKDFNVTLSGFGSADIKKQKYAFSGSFNSFEINGRIDFTLVDGILRYKAYDIKANSLRDFMNDLDLKFNLNEDVKNWIYGFIIAQDYNIKELNGKVDLENSEFYLDDLNATAVAKGLNVKFEKSLEAVDVKEASIKLKNSNLYFDLLEPVYKGRKLDGSNLVIYNIFDEKEAGILLNLKTRSMYDSVINDILKAYDIKIPINQTSGKMDATLLLDINFDTINVIANGDFNATNAGIDIAGAKFNAKNADIKLINTDTLKIDAKNFGLEFFNSDARANIDINKSVGDIRANLKNLDLGSDDAKILSLKDEKIQAKLDFSGDDTKLNILNFDLNLSFGDENKIQTNNASLIKHSPLLNQIGISDFRDFTLTTKDFNTLNIDANDLKFNLPFYHKDGTKYEVDDFNIDVNIQKLTSKGRSKSGLIKFNTKQSDVNITTQNLNLQIDTNETNDQERLYALNLYAKNADVTIKDLNRTLAFKNLEFYEKADEMIIRGFPSSGRFGFVKNNQKIDLDATGISGEFVNQFFGFNSFESGNFRLKILGESKDLFKGEARFHSAYIKDYIFYQQLLSFINSVPALLSFKTPDFNDKGFTVKSGKILFEKDGSLIKFIAIDIEGSSADIAGKGTIDLESKVINIDLELKILKDASNIIDKIPVVNQIILGKERSFSTLITIRGTTQKPEYSTQILQDTLLSPFNIIKNIIEAPFLIFD</sequence>